<dbReference type="Pfam" id="PF06244">
    <property type="entry name" value="Ccdc124"/>
    <property type="match status" value="1"/>
</dbReference>
<organism evidence="6 7">
    <name type="scientific">Sitophilus oryzae</name>
    <name type="common">Rice weevil</name>
    <name type="synonym">Curculio oryzae</name>
    <dbReference type="NCBI Taxonomy" id="7048"/>
    <lineage>
        <taxon>Eukaryota</taxon>
        <taxon>Metazoa</taxon>
        <taxon>Ecdysozoa</taxon>
        <taxon>Arthropoda</taxon>
        <taxon>Hexapoda</taxon>
        <taxon>Insecta</taxon>
        <taxon>Pterygota</taxon>
        <taxon>Neoptera</taxon>
        <taxon>Endopterygota</taxon>
        <taxon>Coleoptera</taxon>
        <taxon>Polyphaga</taxon>
        <taxon>Cucujiformia</taxon>
        <taxon>Curculionidae</taxon>
        <taxon>Dryophthorinae</taxon>
        <taxon>Sitophilus</taxon>
    </lineage>
</organism>
<evidence type="ECO:0000256" key="4">
    <source>
        <dbReference type="SAM" id="MobiDB-lite"/>
    </source>
</evidence>
<evidence type="ECO:0000313" key="6">
    <source>
        <dbReference type="Proteomes" id="UP000504635"/>
    </source>
</evidence>
<comment type="subcellular location">
    <subcellularLocation>
        <location evidence="1">Midbody</location>
    </subcellularLocation>
</comment>
<dbReference type="GeneID" id="115876824"/>
<feature type="compositionally biased region" description="Basic and acidic residues" evidence="4">
    <location>
        <begin position="22"/>
        <end position="80"/>
    </location>
</feature>
<accession>A0A6J2XCH4</accession>
<dbReference type="KEGG" id="soy:115876824"/>
<feature type="domain" description="Coiled-coil" evidence="5">
    <location>
        <begin position="126"/>
        <end position="207"/>
    </location>
</feature>
<dbReference type="GO" id="GO:0006366">
    <property type="term" value="P:transcription by RNA polymerase II"/>
    <property type="evidence" value="ECO:0007669"/>
    <property type="project" value="TreeGrafter"/>
</dbReference>
<evidence type="ECO:0000256" key="2">
    <source>
        <dbReference type="ARBA" id="ARBA00008296"/>
    </source>
</evidence>
<sequence length="208" mass="24112">MPKKFATENTKAVAARERKKAAKEEAVLKKEKEIEDAKWRDDDKQIAKKQQKKDAEERKKQEQLQRKAEAKALLEKEMDSLKGNAKAPPPAKVTRAQIQHRKEEPAKKKEAEKKVETHLDTPLVENINRLQIDGYEARTVDEALQVLGATADDQDKHPEKRLKAAYTAYEEKRLKELKLENPTLRLSQLKQMIFKEWQKSPENPLNKV</sequence>
<dbReference type="GO" id="GO:0003713">
    <property type="term" value="F:transcription coactivator activity"/>
    <property type="evidence" value="ECO:0007669"/>
    <property type="project" value="TreeGrafter"/>
</dbReference>
<dbReference type="FunCoup" id="A0A6J2XCH4">
    <property type="interactions" value="822"/>
</dbReference>
<protein>
    <submittedName>
        <fullName evidence="7">Coiled-coil domain-containing protein 124</fullName>
    </submittedName>
</protein>
<gene>
    <name evidence="7" type="primary">LOC115876824</name>
</gene>
<dbReference type="OrthoDB" id="76412at2759"/>
<dbReference type="GO" id="GO:0005634">
    <property type="term" value="C:nucleus"/>
    <property type="evidence" value="ECO:0007669"/>
    <property type="project" value="TreeGrafter"/>
</dbReference>
<name>A0A6J2XCH4_SITOR</name>
<evidence type="ECO:0000259" key="5">
    <source>
        <dbReference type="Pfam" id="PF06244"/>
    </source>
</evidence>
<evidence type="ECO:0000256" key="3">
    <source>
        <dbReference type="ARBA" id="ARBA00023054"/>
    </source>
</evidence>
<reference evidence="7" key="1">
    <citation type="submission" date="2025-08" db="UniProtKB">
        <authorList>
            <consortium name="RefSeq"/>
        </authorList>
    </citation>
    <scope>IDENTIFICATION</scope>
    <source>
        <tissue evidence="7">Gonads</tissue>
    </source>
</reference>
<feature type="region of interest" description="Disordered" evidence="4">
    <location>
        <begin position="1"/>
        <end position="117"/>
    </location>
</feature>
<dbReference type="PANTHER" id="PTHR21680">
    <property type="entry name" value="COILED-COIL DOMAIN-CONTAINING PROTEIN 124"/>
    <property type="match status" value="1"/>
</dbReference>
<feature type="compositionally biased region" description="Basic and acidic residues" evidence="4">
    <location>
        <begin position="100"/>
        <end position="117"/>
    </location>
</feature>
<dbReference type="AlphaFoldDB" id="A0A6J2XCH4"/>
<dbReference type="InterPro" id="IPR054414">
    <property type="entry name" value="Ccdc124/Oxs1_C"/>
</dbReference>
<proteinExistence type="inferred from homology"/>
<dbReference type="PANTHER" id="PTHR21680:SF0">
    <property type="entry name" value="COILED-COIL DOMAIN-CONTAINING PROTEIN 124"/>
    <property type="match status" value="1"/>
</dbReference>
<dbReference type="GO" id="GO:0030496">
    <property type="term" value="C:midbody"/>
    <property type="evidence" value="ECO:0007669"/>
    <property type="project" value="UniProtKB-SubCell"/>
</dbReference>
<dbReference type="InterPro" id="IPR010422">
    <property type="entry name" value="Ccdc124/Oxs1"/>
</dbReference>
<dbReference type="Proteomes" id="UP000504635">
    <property type="component" value="Unplaced"/>
</dbReference>
<dbReference type="InParanoid" id="A0A6J2XCH4"/>
<evidence type="ECO:0000313" key="7">
    <source>
        <dbReference type="RefSeq" id="XP_030748655.1"/>
    </source>
</evidence>
<keyword evidence="6" id="KW-1185">Reference proteome</keyword>
<comment type="similarity">
    <text evidence="2">Belongs to the CCDC124 family.</text>
</comment>
<dbReference type="RefSeq" id="XP_030748655.1">
    <property type="nucleotide sequence ID" value="XM_030892795.1"/>
</dbReference>
<keyword evidence="3" id="KW-0175">Coiled coil</keyword>
<evidence type="ECO:0000256" key="1">
    <source>
        <dbReference type="ARBA" id="ARBA00004214"/>
    </source>
</evidence>